<keyword evidence="3" id="KW-1185">Reference proteome</keyword>
<gene>
    <name evidence="2" type="ORF">EX30DRAFT_380390</name>
</gene>
<feature type="compositionally biased region" description="Polar residues" evidence="1">
    <location>
        <begin position="1"/>
        <end position="20"/>
    </location>
</feature>
<evidence type="ECO:0000256" key="1">
    <source>
        <dbReference type="SAM" id="MobiDB-lite"/>
    </source>
</evidence>
<sequence>MPTPNPTQHRNLQPSRTTKLPSHPPAIPSTSTPLPSHPPSTPAPTPSPLPTTPRKPYPCRYLPTSTNNNVPHTTLPALPRVRKPSIPFPPITPLRTPTRSAVRSVVVGTPETPRTSLGRMQEWRMGAPRGVGGKGFQGMGGLGDGDGLGDVEMVDVDDVVGGMRGVEGKQEVEKENEEMDWMMEVEDT</sequence>
<evidence type="ECO:0000313" key="2">
    <source>
        <dbReference type="EMBL" id="TGZ79810.1"/>
    </source>
</evidence>
<feature type="compositionally biased region" description="Acidic residues" evidence="1">
    <location>
        <begin position="174"/>
        <end position="188"/>
    </location>
</feature>
<evidence type="ECO:0000313" key="3">
    <source>
        <dbReference type="Proteomes" id="UP000298138"/>
    </source>
</evidence>
<feature type="compositionally biased region" description="Polar residues" evidence="1">
    <location>
        <begin position="63"/>
        <end position="72"/>
    </location>
</feature>
<name>A0A4S2MTJ2_9PEZI</name>
<feature type="compositionally biased region" description="Pro residues" evidence="1">
    <location>
        <begin position="35"/>
        <end position="56"/>
    </location>
</feature>
<dbReference type="Proteomes" id="UP000298138">
    <property type="component" value="Unassembled WGS sequence"/>
</dbReference>
<dbReference type="InParanoid" id="A0A4S2MTJ2"/>
<protein>
    <submittedName>
        <fullName evidence="2">Uncharacterized protein</fullName>
    </submittedName>
</protein>
<dbReference type="EMBL" id="ML220129">
    <property type="protein sequence ID" value="TGZ79810.1"/>
    <property type="molecule type" value="Genomic_DNA"/>
</dbReference>
<proteinExistence type="predicted"/>
<feature type="region of interest" description="Disordered" evidence="1">
    <location>
        <begin position="1"/>
        <end position="78"/>
    </location>
</feature>
<dbReference type="AlphaFoldDB" id="A0A4S2MTJ2"/>
<organism evidence="2 3">
    <name type="scientific">Ascodesmis nigricans</name>
    <dbReference type="NCBI Taxonomy" id="341454"/>
    <lineage>
        <taxon>Eukaryota</taxon>
        <taxon>Fungi</taxon>
        <taxon>Dikarya</taxon>
        <taxon>Ascomycota</taxon>
        <taxon>Pezizomycotina</taxon>
        <taxon>Pezizomycetes</taxon>
        <taxon>Pezizales</taxon>
        <taxon>Ascodesmidaceae</taxon>
        <taxon>Ascodesmis</taxon>
    </lineage>
</organism>
<feature type="region of interest" description="Disordered" evidence="1">
    <location>
        <begin position="162"/>
        <end position="188"/>
    </location>
</feature>
<accession>A0A4S2MTJ2</accession>
<reference evidence="2 3" key="1">
    <citation type="submission" date="2019-04" db="EMBL/GenBank/DDBJ databases">
        <title>Comparative genomics and transcriptomics to analyze fruiting body development in filamentous ascomycetes.</title>
        <authorList>
            <consortium name="DOE Joint Genome Institute"/>
            <person name="Lutkenhaus R."/>
            <person name="Traeger S."/>
            <person name="Breuer J."/>
            <person name="Kuo A."/>
            <person name="Lipzen A."/>
            <person name="Pangilinan J."/>
            <person name="Dilworth D."/>
            <person name="Sandor L."/>
            <person name="Poggeler S."/>
            <person name="Barry K."/>
            <person name="Grigoriev I.V."/>
            <person name="Nowrousian M."/>
        </authorList>
    </citation>
    <scope>NUCLEOTIDE SEQUENCE [LARGE SCALE GENOMIC DNA]</scope>
    <source>
        <strain evidence="2 3">CBS 389.68</strain>
    </source>
</reference>